<name>A0ABR5BUZ5_9TREE</name>
<proteinExistence type="predicted"/>
<reference evidence="1 2" key="1">
    <citation type="submission" date="2015-01" db="EMBL/GenBank/DDBJ databases">
        <title>The Genome Sequence of Cryptococcus gattii EJB2.</title>
        <authorList>
            <consortium name="The Broad Institute Genomics Platform"/>
            <person name="Cuomo C."/>
            <person name="Litvintseva A."/>
            <person name="Chen Y."/>
            <person name="Heitman J."/>
            <person name="Sun S."/>
            <person name="Springer D."/>
            <person name="Dromer F."/>
            <person name="Young S."/>
            <person name="Zeng Q."/>
            <person name="Gargeya S."/>
            <person name="Abouelleil A."/>
            <person name="Alvarado L."/>
            <person name="Chapman S.B."/>
            <person name="Gainer-Dewar J."/>
            <person name="Goldberg J."/>
            <person name="Griggs A."/>
            <person name="Gujja S."/>
            <person name="Hansen M."/>
            <person name="Howarth C."/>
            <person name="Imamovic A."/>
            <person name="Larimer J."/>
            <person name="Murphy C."/>
            <person name="Naylor J."/>
            <person name="Pearson M."/>
            <person name="Priest M."/>
            <person name="Roberts A."/>
            <person name="Saif S."/>
            <person name="Shea T."/>
            <person name="Sykes S."/>
            <person name="Wortman J."/>
            <person name="Nusbaum C."/>
            <person name="Birren B."/>
        </authorList>
    </citation>
    <scope>NUCLEOTIDE SEQUENCE [LARGE SCALE GENOMIC DNA]</scope>
    <source>
        <strain evidence="1 2">EJB2</strain>
    </source>
</reference>
<dbReference type="EMBL" id="KN848687">
    <property type="protein sequence ID" value="KIR79211.1"/>
    <property type="molecule type" value="Genomic_DNA"/>
</dbReference>
<accession>A0ABR5BUZ5</accession>
<keyword evidence="2" id="KW-1185">Reference proteome</keyword>
<evidence type="ECO:0000313" key="1">
    <source>
        <dbReference type="EMBL" id="KIR79211.1"/>
    </source>
</evidence>
<sequence>MYDAHREPLQLLLTRQPGMYQSYFVAAARRSREDDERAWQQQGHY</sequence>
<evidence type="ECO:0000313" key="2">
    <source>
        <dbReference type="Proteomes" id="UP000054272"/>
    </source>
</evidence>
<protein>
    <submittedName>
        <fullName evidence="1">Uncharacterized protein</fullName>
    </submittedName>
</protein>
<dbReference type="Proteomes" id="UP000054272">
    <property type="component" value="Unassembled WGS sequence"/>
</dbReference>
<gene>
    <name evidence="1" type="ORF">I306_03772</name>
</gene>
<organism evidence="1 2">
    <name type="scientific">Cryptococcus gattii EJB2</name>
    <dbReference type="NCBI Taxonomy" id="1296103"/>
    <lineage>
        <taxon>Eukaryota</taxon>
        <taxon>Fungi</taxon>
        <taxon>Dikarya</taxon>
        <taxon>Basidiomycota</taxon>
        <taxon>Agaricomycotina</taxon>
        <taxon>Tremellomycetes</taxon>
        <taxon>Tremellales</taxon>
        <taxon>Cryptococcaceae</taxon>
        <taxon>Cryptococcus</taxon>
        <taxon>Cryptococcus gattii species complex</taxon>
    </lineage>
</organism>